<evidence type="ECO:0000313" key="13">
    <source>
        <dbReference type="Proteomes" id="UP000190559"/>
    </source>
</evidence>
<dbReference type="Pfam" id="PF00263">
    <property type="entry name" value="Secretin"/>
    <property type="match status" value="1"/>
</dbReference>
<dbReference type="InterPro" id="IPR013355">
    <property type="entry name" value="Pilus_4_PilQ"/>
</dbReference>
<keyword evidence="7" id="KW-0998">Cell outer membrane</keyword>
<dbReference type="PANTHER" id="PTHR30604">
    <property type="entry name" value="PROTEIN TRANSPORT PROTEIN HOFQ"/>
    <property type="match status" value="1"/>
</dbReference>
<dbReference type="InterPro" id="IPR005644">
    <property type="entry name" value="NolW-like"/>
</dbReference>
<dbReference type="Proteomes" id="UP000190559">
    <property type="component" value="Unassembled WGS sequence"/>
</dbReference>
<evidence type="ECO:0000256" key="6">
    <source>
        <dbReference type="ARBA" id="ARBA00023136"/>
    </source>
</evidence>
<dbReference type="Pfam" id="PF11741">
    <property type="entry name" value="AMIN"/>
    <property type="match status" value="1"/>
</dbReference>
<keyword evidence="4 10" id="KW-0732">Signal</keyword>
<feature type="compositionally biased region" description="Gly residues" evidence="9">
    <location>
        <begin position="311"/>
        <end position="324"/>
    </location>
</feature>
<dbReference type="Gene3D" id="3.30.1370.130">
    <property type="match status" value="1"/>
</dbReference>
<evidence type="ECO:0000256" key="2">
    <source>
        <dbReference type="ARBA" id="ARBA00006304"/>
    </source>
</evidence>
<dbReference type="InterPro" id="IPR004845">
    <property type="entry name" value="T2SS_GspD_CS"/>
</dbReference>
<dbReference type="NCBIfam" id="TIGR02515">
    <property type="entry name" value="IV_pilus_PilQ"/>
    <property type="match status" value="1"/>
</dbReference>
<comment type="caution">
    <text evidence="12">The sequence shown here is derived from an EMBL/GenBank/DDBJ whole genome shotgun (WGS) entry which is preliminary data.</text>
</comment>
<evidence type="ECO:0000256" key="1">
    <source>
        <dbReference type="ARBA" id="ARBA00004442"/>
    </source>
</evidence>
<dbReference type="InterPro" id="IPR038591">
    <property type="entry name" value="NolW-like_sf"/>
</dbReference>
<dbReference type="GO" id="GO:0009279">
    <property type="term" value="C:cell outer membrane"/>
    <property type="evidence" value="ECO:0007669"/>
    <property type="project" value="UniProtKB-SubCell"/>
</dbReference>
<organism evidence="12 13">
    <name type="scientific">Xanthomonas axonopodis pv. melhusii</name>
    <dbReference type="NCBI Taxonomy" id="487834"/>
    <lineage>
        <taxon>Bacteria</taxon>
        <taxon>Pseudomonadati</taxon>
        <taxon>Pseudomonadota</taxon>
        <taxon>Gammaproteobacteria</taxon>
        <taxon>Lysobacterales</taxon>
        <taxon>Lysobacteraceae</taxon>
        <taxon>Xanthomonas</taxon>
    </lineage>
</organism>
<evidence type="ECO:0000313" key="12">
    <source>
        <dbReference type="EMBL" id="OOW73041.1"/>
    </source>
</evidence>
<comment type="subcellular location">
    <subcellularLocation>
        <location evidence="1 8">Cell outer membrane</location>
    </subcellularLocation>
</comment>
<sequence>MTFSNAQRLRPVRRHAIFQACALGFALALASGSAFAAAALTQPAQDPAKVAPASLAVSKIDFKRGEDGAGRLILQFDGQGASPDLRTQGDNVLVDISNAKLPAELQRPLNVTDFATPVQRVEVKPSGSGSQLVLSTKGAFDSLAYQTGNEYVVEITPRKGQPAVGGVSPAAVTQAAAQIAARGYSGRPVTFNFQDVPVRTVLQLIAEESNLNIVASDTVQGNVTLRLMNVPWDQALDIVLRAKGLDKRRDGGVVWVAPQPELAKFEQDKEDARIAIENREDLITDYVQINYHNAAVIFKALTEAKGIGGGGSGGGGQGGQGGAGQQDNGFLSPRGRLVADERTNTLMISDIPKKVAQMRELISHIDRPVDQVLIESRIVIATDTFARDLGARFGITGATGRGILSGALESNVNFQNTSAQRANEIANTGTSTTLASHLFPSGLNVDLGASGFTNSRAAGLAYTLLGSNFNLDIELSAMQEEGRGEVVSNPRIVTANQREGVIKQGREIGYVTISGGGAAGSAAQANVQFKEVLLELKVTPTITNDNRVFLNMNVKKDEVARFIILEGYGTVPEINRREVNTAVLVGDGETVVIGGVYEFTDRESVSKVPFLGDIPFLGNLFKKRGRSKEKAELLVFVTPKVLRVASANP</sequence>
<keyword evidence="5" id="KW-0653">Protein transport</keyword>
<dbReference type="Pfam" id="PF03958">
    <property type="entry name" value="Secretin_N"/>
    <property type="match status" value="1"/>
</dbReference>
<evidence type="ECO:0000256" key="3">
    <source>
        <dbReference type="ARBA" id="ARBA00022448"/>
    </source>
</evidence>
<feature type="chain" id="PRO_5010570915" evidence="10">
    <location>
        <begin position="37"/>
        <end position="649"/>
    </location>
</feature>
<dbReference type="Pfam" id="PF07660">
    <property type="entry name" value="STN"/>
    <property type="match status" value="1"/>
</dbReference>
<evidence type="ECO:0000256" key="7">
    <source>
        <dbReference type="ARBA" id="ARBA00023237"/>
    </source>
</evidence>
<name>A0A1T1PBZ1_9XANT</name>
<dbReference type="PRINTS" id="PR00811">
    <property type="entry name" value="BCTERIALGSPD"/>
</dbReference>
<comment type="similarity">
    <text evidence="2">Belongs to the bacterial secretin family. PilQ subfamily.</text>
</comment>
<evidence type="ECO:0000256" key="4">
    <source>
        <dbReference type="ARBA" id="ARBA00022729"/>
    </source>
</evidence>
<dbReference type="PANTHER" id="PTHR30604:SF1">
    <property type="entry name" value="DNA UTILIZATION PROTEIN HOFQ"/>
    <property type="match status" value="1"/>
</dbReference>
<dbReference type="InterPro" id="IPR001775">
    <property type="entry name" value="GspD/PilQ"/>
</dbReference>
<keyword evidence="6" id="KW-0472">Membrane</keyword>
<dbReference type="Gene3D" id="3.30.1370.120">
    <property type="match status" value="1"/>
</dbReference>
<dbReference type="Gene3D" id="2.60.40.3470">
    <property type="match status" value="1"/>
</dbReference>
<accession>A0A1T1PBZ1</accession>
<feature type="signal peptide" evidence="10">
    <location>
        <begin position="1"/>
        <end position="36"/>
    </location>
</feature>
<dbReference type="SMART" id="SM00965">
    <property type="entry name" value="STN"/>
    <property type="match status" value="1"/>
</dbReference>
<evidence type="ECO:0000256" key="9">
    <source>
        <dbReference type="SAM" id="MobiDB-lite"/>
    </source>
</evidence>
<dbReference type="InterPro" id="IPR051808">
    <property type="entry name" value="Type_IV_pilus_biogenesis"/>
</dbReference>
<evidence type="ECO:0000256" key="8">
    <source>
        <dbReference type="RuleBase" id="RU004004"/>
    </source>
</evidence>
<dbReference type="GO" id="GO:0009306">
    <property type="term" value="P:protein secretion"/>
    <property type="evidence" value="ECO:0007669"/>
    <property type="project" value="InterPro"/>
</dbReference>
<dbReference type="EMBL" id="LOJW01000001">
    <property type="protein sequence ID" value="OOW73041.1"/>
    <property type="molecule type" value="Genomic_DNA"/>
</dbReference>
<dbReference type="AlphaFoldDB" id="A0A1T1PBZ1"/>
<feature type="region of interest" description="Disordered" evidence="9">
    <location>
        <begin position="311"/>
        <end position="333"/>
    </location>
</feature>
<dbReference type="PROSITE" id="PS00875">
    <property type="entry name" value="T2SP_D"/>
    <property type="match status" value="1"/>
</dbReference>
<feature type="domain" description="Secretin/TonB short N-terminal" evidence="11">
    <location>
        <begin position="211"/>
        <end position="259"/>
    </location>
</feature>
<evidence type="ECO:0000259" key="11">
    <source>
        <dbReference type="SMART" id="SM00965"/>
    </source>
</evidence>
<reference evidence="12 13" key="1">
    <citation type="submission" date="2015-12" db="EMBL/GenBank/DDBJ databases">
        <authorList>
            <person name="Shamseldin A."/>
            <person name="Moawad H."/>
            <person name="Abd El-Rahim W.M."/>
            <person name="Sadowsky M.J."/>
        </authorList>
    </citation>
    <scope>NUCLEOTIDE SEQUENCE [LARGE SCALE GENOMIC DNA]</scope>
    <source>
        <strain evidence="12 13">LMG9050</strain>
    </source>
</reference>
<dbReference type="InterPro" id="IPR004846">
    <property type="entry name" value="T2SS/T3SS_dom"/>
</dbReference>
<dbReference type="InterPro" id="IPR011662">
    <property type="entry name" value="Secretin/TonB_short_N"/>
</dbReference>
<evidence type="ECO:0000256" key="10">
    <source>
        <dbReference type="SAM" id="SignalP"/>
    </source>
</evidence>
<proteinExistence type="inferred from homology"/>
<evidence type="ECO:0000256" key="5">
    <source>
        <dbReference type="ARBA" id="ARBA00022927"/>
    </source>
</evidence>
<gene>
    <name evidence="12" type="ORF">Xmlh_00760</name>
</gene>
<protein>
    <submittedName>
        <fullName evidence="12">Fimbrial protein</fullName>
    </submittedName>
</protein>
<dbReference type="RefSeq" id="WP_033485652.1">
    <property type="nucleotide sequence ID" value="NZ_LOJW01000001.1"/>
</dbReference>
<keyword evidence="3 8" id="KW-0813">Transport</keyword>
<dbReference type="InterPro" id="IPR021731">
    <property type="entry name" value="AMIN_dom"/>
</dbReference>